<evidence type="ECO:0000256" key="1">
    <source>
        <dbReference type="SAM" id="SignalP"/>
    </source>
</evidence>
<organism evidence="3 4">
    <name type="scientific">Kribbella sandramycini</name>
    <dbReference type="NCBI Taxonomy" id="60450"/>
    <lineage>
        <taxon>Bacteria</taxon>
        <taxon>Bacillati</taxon>
        <taxon>Actinomycetota</taxon>
        <taxon>Actinomycetes</taxon>
        <taxon>Propionibacteriales</taxon>
        <taxon>Kribbellaceae</taxon>
        <taxon>Kribbella</taxon>
    </lineage>
</organism>
<dbReference type="EMBL" id="JACHKF010000001">
    <property type="protein sequence ID" value="MBB6568184.1"/>
    <property type="molecule type" value="Genomic_DNA"/>
</dbReference>
<accession>A0A7Y4KWC3</accession>
<name>A0A7Y4KWC3_9ACTN</name>
<keyword evidence="4" id="KW-1185">Reference proteome</keyword>
<dbReference type="Proteomes" id="UP000553957">
    <property type="component" value="Unassembled WGS sequence"/>
</dbReference>
<dbReference type="AlphaFoldDB" id="A0A7Y4KWC3"/>
<dbReference type="Proteomes" id="UP000534306">
    <property type="component" value="Unassembled WGS sequence"/>
</dbReference>
<keyword evidence="1" id="KW-0732">Signal</keyword>
<reference evidence="3 4" key="1">
    <citation type="submission" date="2020-05" db="EMBL/GenBank/DDBJ databases">
        <title>Genome sequence of Kribbella sandramycini ATCC 39419.</title>
        <authorList>
            <person name="Maclea K.S."/>
            <person name="Fair J.L."/>
        </authorList>
    </citation>
    <scope>NUCLEOTIDE SEQUENCE [LARGE SCALE GENOMIC DNA]</scope>
    <source>
        <strain evidence="3 4">ATCC 39419</strain>
    </source>
</reference>
<evidence type="ECO:0000313" key="5">
    <source>
        <dbReference type="Proteomes" id="UP000553957"/>
    </source>
</evidence>
<protein>
    <recommendedName>
        <fullName evidence="6">Secreted protein</fullName>
    </recommendedName>
</protein>
<comment type="caution">
    <text evidence="3">The sequence shown here is derived from an EMBL/GenBank/DDBJ whole genome shotgun (WGS) entry which is preliminary data.</text>
</comment>
<dbReference type="EMBL" id="JABJRC010000001">
    <property type="protein sequence ID" value="NOL39222.1"/>
    <property type="molecule type" value="Genomic_DNA"/>
</dbReference>
<proteinExistence type="predicted"/>
<evidence type="ECO:0000313" key="3">
    <source>
        <dbReference type="EMBL" id="NOL39222.1"/>
    </source>
</evidence>
<reference evidence="2 5" key="2">
    <citation type="submission" date="2020-08" db="EMBL/GenBank/DDBJ databases">
        <title>Sequencing the genomes of 1000 actinobacteria strains.</title>
        <authorList>
            <person name="Klenk H.-P."/>
        </authorList>
    </citation>
    <scope>NUCLEOTIDE SEQUENCE [LARGE SCALE GENOMIC DNA]</scope>
    <source>
        <strain evidence="2 5">DSM 15626</strain>
    </source>
</reference>
<sequence length="96" mass="10134">MRNAYVRHTRRIAGGLMIGTAAVAALLVPAATAVAAPSVVSGTSGPQAVKQFGPYVDEPDCQFDRGGLAFSGAAHWVGPCERHPISGRWWFLADLK</sequence>
<evidence type="ECO:0008006" key="6">
    <source>
        <dbReference type="Google" id="ProtNLM"/>
    </source>
</evidence>
<evidence type="ECO:0000313" key="4">
    <source>
        <dbReference type="Proteomes" id="UP000534306"/>
    </source>
</evidence>
<feature type="signal peptide" evidence="1">
    <location>
        <begin position="1"/>
        <end position="35"/>
    </location>
</feature>
<dbReference type="RefSeq" id="WP_171670798.1">
    <property type="nucleotide sequence ID" value="NZ_BAAAGT010000003.1"/>
</dbReference>
<gene>
    <name evidence="2" type="ORF">HNR71_003821</name>
    <name evidence="3" type="ORF">HPO96_03095</name>
</gene>
<evidence type="ECO:0000313" key="2">
    <source>
        <dbReference type="EMBL" id="MBB6568184.1"/>
    </source>
</evidence>
<feature type="chain" id="PRO_5044130730" description="Secreted protein" evidence="1">
    <location>
        <begin position="36"/>
        <end position="96"/>
    </location>
</feature>